<proteinExistence type="predicted"/>
<sequence length="581" mass="66341">MRFDPSNLTVANRPMAGLTLQPRACNLGKRPSFSTLSYVWGDASITEDVVVDGVSFPVTTNLAAALRHTKYHWTRQFPERDPNEVSKLSFKAFIKLEWLEKYPLLHEDDADLPKLIYMKWWADWLVDDPRDHARCPGLTDLMNAHKLFRNRRWEATEALFELPYWKRVWIYQEAALSNTQLLCVDDLFMHYAKIEKIWSGLQGIKQSIRSGSLTRSSFLRSAVWEHLSGTIPIWESLERVEVGRLRVRDLAQEGSKDRLTGWRMTLLGRSYHATDPKDHIYGLLALKNIGITPDYRDYVRVWLQNFDPARTMRRLKFLGCSGQGPFENDLEIPSRTPNFPEASLKKFVDLFESSMDLCPKYAADSGISPERKRSPAIEGRYLVVEGVNVDEICRLGNKPQLEMWNDGTMLAYWIDFVSRHPAYKTGIPPLQAALRVIKRDISSSVNDGLVKYAHSLLKLLFPGPSSMSSEAVMTGLEKLGLKSGNAFNDVFPMCFFPEVEKNEKRLVVRPTKTTRIDRKTVLQWAKHLRHAGHGCDTPVLLRKDGDDMTCVGCCFILGLMTGEAKELIETQGLKTETLRIA</sequence>
<name>A0A9P4HGH4_9PLEO</name>
<protein>
    <recommendedName>
        <fullName evidence="3">Heterokaryon incompatibility domain-containing protein</fullName>
    </recommendedName>
</protein>
<evidence type="ECO:0008006" key="3">
    <source>
        <dbReference type="Google" id="ProtNLM"/>
    </source>
</evidence>
<dbReference type="PANTHER" id="PTHR24148">
    <property type="entry name" value="ANKYRIN REPEAT DOMAIN-CONTAINING PROTEIN 39 HOMOLOG-RELATED"/>
    <property type="match status" value="1"/>
</dbReference>
<dbReference type="PANTHER" id="PTHR24148:SF64">
    <property type="entry name" value="HETEROKARYON INCOMPATIBILITY DOMAIN-CONTAINING PROTEIN"/>
    <property type="match status" value="1"/>
</dbReference>
<dbReference type="Proteomes" id="UP000799777">
    <property type="component" value="Unassembled WGS sequence"/>
</dbReference>
<dbReference type="AlphaFoldDB" id="A0A9P4HGH4"/>
<organism evidence="1 2">
    <name type="scientific">Setomelanomma holmii</name>
    <dbReference type="NCBI Taxonomy" id="210430"/>
    <lineage>
        <taxon>Eukaryota</taxon>
        <taxon>Fungi</taxon>
        <taxon>Dikarya</taxon>
        <taxon>Ascomycota</taxon>
        <taxon>Pezizomycotina</taxon>
        <taxon>Dothideomycetes</taxon>
        <taxon>Pleosporomycetidae</taxon>
        <taxon>Pleosporales</taxon>
        <taxon>Pleosporineae</taxon>
        <taxon>Phaeosphaeriaceae</taxon>
        <taxon>Setomelanomma</taxon>
    </lineage>
</organism>
<dbReference type="OrthoDB" id="2157530at2759"/>
<evidence type="ECO:0000313" key="2">
    <source>
        <dbReference type="Proteomes" id="UP000799777"/>
    </source>
</evidence>
<comment type="caution">
    <text evidence="1">The sequence shown here is derived from an EMBL/GenBank/DDBJ whole genome shotgun (WGS) entry which is preliminary data.</text>
</comment>
<evidence type="ECO:0000313" key="1">
    <source>
        <dbReference type="EMBL" id="KAF2032586.1"/>
    </source>
</evidence>
<reference evidence="1" key="1">
    <citation type="journal article" date="2020" name="Stud. Mycol.">
        <title>101 Dothideomycetes genomes: a test case for predicting lifestyles and emergence of pathogens.</title>
        <authorList>
            <person name="Haridas S."/>
            <person name="Albert R."/>
            <person name="Binder M."/>
            <person name="Bloem J."/>
            <person name="Labutti K."/>
            <person name="Salamov A."/>
            <person name="Andreopoulos B."/>
            <person name="Baker S."/>
            <person name="Barry K."/>
            <person name="Bills G."/>
            <person name="Bluhm B."/>
            <person name="Cannon C."/>
            <person name="Castanera R."/>
            <person name="Culley D."/>
            <person name="Daum C."/>
            <person name="Ezra D."/>
            <person name="Gonzalez J."/>
            <person name="Henrissat B."/>
            <person name="Kuo A."/>
            <person name="Liang C."/>
            <person name="Lipzen A."/>
            <person name="Lutzoni F."/>
            <person name="Magnuson J."/>
            <person name="Mondo S."/>
            <person name="Nolan M."/>
            <person name="Ohm R."/>
            <person name="Pangilinan J."/>
            <person name="Park H.-J."/>
            <person name="Ramirez L."/>
            <person name="Alfaro M."/>
            <person name="Sun H."/>
            <person name="Tritt A."/>
            <person name="Yoshinaga Y."/>
            <person name="Zwiers L.-H."/>
            <person name="Turgeon B."/>
            <person name="Goodwin S."/>
            <person name="Spatafora J."/>
            <person name="Crous P."/>
            <person name="Grigoriev I."/>
        </authorList>
    </citation>
    <scope>NUCLEOTIDE SEQUENCE</scope>
    <source>
        <strain evidence="1">CBS 110217</strain>
    </source>
</reference>
<accession>A0A9P4HGH4</accession>
<gene>
    <name evidence="1" type="ORF">EK21DRAFT_87172</name>
</gene>
<keyword evidence="2" id="KW-1185">Reference proteome</keyword>
<dbReference type="InterPro" id="IPR052895">
    <property type="entry name" value="HetReg/Transcr_Mod"/>
</dbReference>
<dbReference type="EMBL" id="ML978172">
    <property type="protein sequence ID" value="KAF2032586.1"/>
    <property type="molecule type" value="Genomic_DNA"/>
</dbReference>